<dbReference type="Pfam" id="PF09832">
    <property type="entry name" value="DUF2059"/>
    <property type="match status" value="1"/>
</dbReference>
<name>A0ABW1PRQ3_9FLAO</name>
<reference evidence="4" key="1">
    <citation type="journal article" date="2019" name="Int. J. Syst. Evol. Microbiol.">
        <title>The Global Catalogue of Microorganisms (GCM) 10K type strain sequencing project: providing services to taxonomists for standard genome sequencing and annotation.</title>
        <authorList>
            <consortium name="The Broad Institute Genomics Platform"/>
            <consortium name="The Broad Institute Genome Sequencing Center for Infectious Disease"/>
            <person name="Wu L."/>
            <person name="Ma J."/>
        </authorList>
    </citation>
    <scope>NUCLEOTIDE SEQUENCE [LARGE SCALE GENOMIC DNA]</scope>
    <source>
        <strain evidence="4">CCUG 49679</strain>
    </source>
</reference>
<gene>
    <name evidence="3" type="ORF">ACFPVY_16600</name>
</gene>
<proteinExistence type="predicted"/>
<comment type="caution">
    <text evidence="3">The sequence shown here is derived from an EMBL/GenBank/DDBJ whole genome shotgun (WGS) entry which is preliminary data.</text>
</comment>
<organism evidence="3 4">
    <name type="scientific">Flavobacterium qiangtangense</name>
    <dbReference type="NCBI Taxonomy" id="1442595"/>
    <lineage>
        <taxon>Bacteria</taxon>
        <taxon>Pseudomonadati</taxon>
        <taxon>Bacteroidota</taxon>
        <taxon>Flavobacteriia</taxon>
        <taxon>Flavobacteriales</taxon>
        <taxon>Flavobacteriaceae</taxon>
        <taxon>Flavobacterium</taxon>
    </lineage>
</organism>
<keyword evidence="4" id="KW-1185">Reference proteome</keyword>
<feature type="domain" description="DUF2059" evidence="2">
    <location>
        <begin position="72"/>
        <end position="125"/>
    </location>
</feature>
<dbReference type="RefSeq" id="WP_379793280.1">
    <property type="nucleotide sequence ID" value="NZ_JBHSQB010000020.1"/>
</dbReference>
<sequence length="134" mass="15013">MKKLLLTIALILVAQLSFAQDAFKADALKLIQNSGAAGPMKSAKEQVMASIPQDKQAVFSKEFDATLPSLYDKMAKVYMEIYTHQDIKDMLKFYDSPVGKKMAERSGDLMTKSMAAGQEWGMELQGIMMKYMQE</sequence>
<dbReference type="InterPro" id="IPR018637">
    <property type="entry name" value="DUF2059"/>
</dbReference>
<evidence type="ECO:0000313" key="3">
    <source>
        <dbReference type="EMBL" id="MFC6098273.1"/>
    </source>
</evidence>
<accession>A0ABW1PRQ3</accession>
<protein>
    <submittedName>
        <fullName evidence="3">DUF2059 domain-containing protein</fullName>
    </submittedName>
</protein>
<evidence type="ECO:0000259" key="2">
    <source>
        <dbReference type="Pfam" id="PF09832"/>
    </source>
</evidence>
<dbReference type="EMBL" id="JBHSQB010000020">
    <property type="protein sequence ID" value="MFC6098273.1"/>
    <property type="molecule type" value="Genomic_DNA"/>
</dbReference>
<feature type="chain" id="PRO_5046950650" evidence="1">
    <location>
        <begin position="20"/>
        <end position="134"/>
    </location>
</feature>
<keyword evidence="1" id="KW-0732">Signal</keyword>
<dbReference type="Proteomes" id="UP001596287">
    <property type="component" value="Unassembled WGS sequence"/>
</dbReference>
<feature type="signal peptide" evidence="1">
    <location>
        <begin position="1"/>
        <end position="19"/>
    </location>
</feature>
<evidence type="ECO:0000313" key="4">
    <source>
        <dbReference type="Proteomes" id="UP001596287"/>
    </source>
</evidence>
<evidence type="ECO:0000256" key="1">
    <source>
        <dbReference type="SAM" id="SignalP"/>
    </source>
</evidence>